<gene>
    <name evidence="2" type="ORF">FBZ88_104117</name>
</gene>
<reference evidence="2 3" key="1">
    <citation type="submission" date="2019-06" db="EMBL/GenBank/DDBJ databases">
        <title>Genomic Encyclopedia of Type Strains, Phase IV (KMG-V): Genome sequencing to study the core and pangenomes of soil and plant-associated prokaryotes.</title>
        <authorList>
            <person name="Whitman W."/>
        </authorList>
    </citation>
    <scope>NUCLEOTIDE SEQUENCE [LARGE SCALE GENOMIC DNA]</scope>
    <source>
        <strain evidence="2 3">BR 11865</strain>
    </source>
</reference>
<dbReference type="AlphaFoldDB" id="A0A560G547"/>
<keyword evidence="1" id="KW-0732">Signal</keyword>
<protein>
    <submittedName>
        <fullName evidence="2">Uncharacterized protein</fullName>
    </submittedName>
</protein>
<dbReference type="Proteomes" id="UP000316545">
    <property type="component" value="Unassembled WGS sequence"/>
</dbReference>
<organism evidence="2 3">
    <name type="scientific">Nitrospirillum amazonense</name>
    <dbReference type="NCBI Taxonomy" id="28077"/>
    <lineage>
        <taxon>Bacteria</taxon>
        <taxon>Pseudomonadati</taxon>
        <taxon>Pseudomonadota</taxon>
        <taxon>Alphaproteobacteria</taxon>
        <taxon>Rhodospirillales</taxon>
        <taxon>Azospirillaceae</taxon>
        <taxon>Nitrospirillum</taxon>
    </lineage>
</organism>
<sequence>MNTRTLSASIRITVAAALMGPATLVAPAFAAPAATPEATTIQHTCEQTLGLTVNDSGYAACVATLTQARATSTQPQTPANTACADVGLAPGSADYGRCVANLDGALNQVLLAPN</sequence>
<accession>A0A560G547</accession>
<comment type="caution">
    <text evidence="2">The sequence shown here is derived from an EMBL/GenBank/DDBJ whole genome shotgun (WGS) entry which is preliminary data.</text>
</comment>
<feature type="signal peptide" evidence="1">
    <location>
        <begin position="1"/>
        <end position="30"/>
    </location>
</feature>
<feature type="chain" id="PRO_5021999309" evidence="1">
    <location>
        <begin position="31"/>
        <end position="114"/>
    </location>
</feature>
<evidence type="ECO:0000313" key="2">
    <source>
        <dbReference type="EMBL" id="TWB28952.1"/>
    </source>
</evidence>
<name>A0A560G547_9PROT</name>
<dbReference type="EMBL" id="VITO01000004">
    <property type="protein sequence ID" value="TWB28952.1"/>
    <property type="molecule type" value="Genomic_DNA"/>
</dbReference>
<proteinExistence type="predicted"/>
<dbReference type="RefSeq" id="WP_145616109.1">
    <property type="nucleotide sequence ID" value="NZ_JAYNFR010000013.1"/>
</dbReference>
<evidence type="ECO:0000313" key="3">
    <source>
        <dbReference type="Proteomes" id="UP000316545"/>
    </source>
</evidence>
<evidence type="ECO:0000256" key="1">
    <source>
        <dbReference type="SAM" id="SignalP"/>
    </source>
</evidence>
<keyword evidence="3" id="KW-1185">Reference proteome</keyword>